<keyword evidence="7 8" id="KW-0067">ATP-binding</keyword>
<dbReference type="InterPro" id="IPR036974">
    <property type="entry name" value="PUA_sf"/>
</dbReference>
<dbReference type="STRING" id="1886670.PTI45_02557"/>
<dbReference type="EC" id="2.7.2.11" evidence="8"/>
<evidence type="ECO:0000313" key="11">
    <source>
        <dbReference type="Proteomes" id="UP000094578"/>
    </source>
</evidence>
<dbReference type="InterPro" id="IPR036393">
    <property type="entry name" value="AceGlu_kinase-like_sf"/>
</dbReference>
<dbReference type="GO" id="GO:0005829">
    <property type="term" value="C:cytosol"/>
    <property type="evidence" value="ECO:0007669"/>
    <property type="project" value="TreeGrafter"/>
</dbReference>
<accession>A0A1E3L2W3</accession>
<feature type="binding site" evidence="8">
    <location>
        <position position="148"/>
    </location>
    <ligand>
        <name>substrate</name>
    </ligand>
</feature>
<dbReference type="Gene3D" id="3.40.1160.10">
    <property type="entry name" value="Acetylglutamate kinase-like"/>
    <property type="match status" value="1"/>
</dbReference>
<evidence type="ECO:0000259" key="9">
    <source>
        <dbReference type="SMART" id="SM00359"/>
    </source>
</evidence>
<dbReference type="AlphaFoldDB" id="A0A1E3L2W3"/>
<proteinExistence type="inferred from homology"/>
<evidence type="ECO:0000256" key="6">
    <source>
        <dbReference type="ARBA" id="ARBA00022777"/>
    </source>
</evidence>
<dbReference type="Gene3D" id="2.30.130.10">
    <property type="entry name" value="PUA domain"/>
    <property type="match status" value="1"/>
</dbReference>
<dbReference type="InterPro" id="IPR011529">
    <property type="entry name" value="Glu_5kinase"/>
</dbReference>
<dbReference type="CDD" id="cd21157">
    <property type="entry name" value="PUA_G5K"/>
    <property type="match status" value="1"/>
</dbReference>
<organism evidence="10 11">
    <name type="scientific">Paenibacillus nuruki</name>
    <dbReference type="NCBI Taxonomy" id="1886670"/>
    <lineage>
        <taxon>Bacteria</taxon>
        <taxon>Bacillati</taxon>
        <taxon>Bacillota</taxon>
        <taxon>Bacilli</taxon>
        <taxon>Bacillales</taxon>
        <taxon>Paenibacillaceae</taxon>
        <taxon>Paenibacillus</taxon>
    </lineage>
</organism>
<dbReference type="UniPathway" id="UPA00098">
    <property type="reaction ID" value="UER00359"/>
</dbReference>
<dbReference type="InterPro" id="IPR019797">
    <property type="entry name" value="Glutamate_5-kinase_CS"/>
</dbReference>
<name>A0A1E3L2W3_9BACL</name>
<feature type="binding site" evidence="8">
    <location>
        <position position="49"/>
    </location>
    <ligand>
        <name>substrate</name>
    </ligand>
</feature>
<comment type="subcellular location">
    <subcellularLocation>
        <location evidence="8">Cytoplasm</location>
    </subcellularLocation>
</comment>
<evidence type="ECO:0000256" key="2">
    <source>
        <dbReference type="ARBA" id="ARBA00022605"/>
    </source>
</evidence>
<dbReference type="FunFam" id="3.40.1160.10:FF:000018">
    <property type="entry name" value="Glutamate 5-kinase"/>
    <property type="match status" value="1"/>
</dbReference>
<dbReference type="InterPro" id="IPR002478">
    <property type="entry name" value="PUA"/>
</dbReference>
<dbReference type="PROSITE" id="PS00902">
    <property type="entry name" value="GLUTAMATE_5_KINASE"/>
    <property type="match status" value="1"/>
</dbReference>
<dbReference type="HAMAP" id="MF_00456">
    <property type="entry name" value="ProB"/>
    <property type="match status" value="1"/>
</dbReference>
<comment type="caution">
    <text evidence="10">The sequence shown here is derived from an EMBL/GenBank/DDBJ whole genome shotgun (WGS) entry which is preliminary data.</text>
</comment>
<dbReference type="GO" id="GO:0004349">
    <property type="term" value="F:glutamate 5-kinase activity"/>
    <property type="evidence" value="ECO:0007669"/>
    <property type="project" value="UniProtKB-UniRule"/>
</dbReference>
<feature type="binding site" evidence="8">
    <location>
        <position position="9"/>
    </location>
    <ligand>
        <name>ATP</name>
        <dbReference type="ChEBI" id="CHEBI:30616"/>
    </ligand>
</feature>
<sequence>MSNQRIVVKIGSSSLTGPQGGLDHQAVDFFADEIASLQRAGYSVLLVTSGAVAAGFREIGYPSRPKLLHEKQAAASVGQALLMRDYQQAFARHGIVSGQVLLTRSDFNNRKRTGNATMTIEELLKQGVIPIFNENDTVSVDELKFGDNDTLSALVANLARASQLIILTDMEGLYSADPRHDPTAKRYDRIDEITDEIYAVAGGSGSAVGTGGMRSKIDAAKIATRGGVPVFVGRVREVGDLKAAIDHHGKGTYFVTHVSALSIKKQWLGFLSTPLGTLIVDDGAAQALTREYRSLLPVGIKQVEGQFHAGDVIEVVNLQREVLGRGIVNYDHDQLQLICGLPSSEVSKRLGIEDIHRLEAVHRDEWVSL</sequence>
<dbReference type="GO" id="GO:0003723">
    <property type="term" value="F:RNA binding"/>
    <property type="evidence" value="ECO:0007669"/>
    <property type="project" value="InterPro"/>
</dbReference>
<dbReference type="PRINTS" id="PR00474">
    <property type="entry name" value="GLU5KINASE"/>
</dbReference>
<dbReference type="InterPro" id="IPR015947">
    <property type="entry name" value="PUA-like_sf"/>
</dbReference>
<feature type="binding site" evidence="8">
    <location>
        <begin position="210"/>
        <end position="216"/>
    </location>
    <ligand>
        <name>ATP</name>
        <dbReference type="ChEBI" id="CHEBI:30616"/>
    </ligand>
</feature>
<feature type="domain" description="PUA" evidence="9">
    <location>
        <begin position="276"/>
        <end position="359"/>
    </location>
</feature>
<dbReference type="Proteomes" id="UP000094578">
    <property type="component" value="Unassembled WGS sequence"/>
</dbReference>
<evidence type="ECO:0000256" key="7">
    <source>
        <dbReference type="ARBA" id="ARBA00022840"/>
    </source>
</evidence>
<dbReference type="InterPro" id="IPR041739">
    <property type="entry name" value="G5K_ProB"/>
</dbReference>
<dbReference type="PATRIC" id="fig|1886670.3.peg.2601"/>
<dbReference type="Pfam" id="PF01472">
    <property type="entry name" value="PUA"/>
    <property type="match status" value="1"/>
</dbReference>
<dbReference type="InterPro" id="IPR005715">
    <property type="entry name" value="Glu_5kinase/COase_Synthase"/>
</dbReference>
<evidence type="ECO:0000256" key="4">
    <source>
        <dbReference type="ARBA" id="ARBA00022679"/>
    </source>
</evidence>
<dbReference type="PANTHER" id="PTHR43654">
    <property type="entry name" value="GLUTAMATE 5-KINASE"/>
    <property type="match status" value="1"/>
</dbReference>
<dbReference type="SUPFAM" id="SSF53633">
    <property type="entry name" value="Carbamate kinase-like"/>
    <property type="match status" value="1"/>
</dbReference>
<protein>
    <recommendedName>
        <fullName evidence="8">Glutamate 5-kinase</fullName>
        <ecNumber evidence="8">2.7.2.11</ecNumber>
    </recommendedName>
    <alternativeName>
        <fullName evidence="8">Gamma-glutamyl kinase</fullName>
        <shortName evidence="8">GK</shortName>
    </alternativeName>
</protein>
<keyword evidence="4 8" id="KW-0808">Transferase</keyword>
<dbReference type="SMART" id="SM00359">
    <property type="entry name" value="PUA"/>
    <property type="match status" value="1"/>
</dbReference>
<dbReference type="NCBIfam" id="TIGR01027">
    <property type="entry name" value="proB"/>
    <property type="match status" value="1"/>
</dbReference>
<evidence type="ECO:0000256" key="3">
    <source>
        <dbReference type="ARBA" id="ARBA00022650"/>
    </source>
</evidence>
<keyword evidence="11" id="KW-1185">Reference proteome</keyword>
<dbReference type="SUPFAM" id="SSF88697">
    <property type="entry name" value="PUA domain-like"/>
    <property type="match status" value="1"/>
</dbReference>
<dbReference type="Pfam" id="PF00696">
    <property type="entry name" value="AA_kinase"/>
    <property type="match status" value="1"/>
</dbReference>
<dbReference type="EMBL" id="MDER01000043">
    <property type="protein sequence ID" value="ODP28139.1"/>
    <property type="molecule type" value="Genomic_DNA"/>
</dbReference>
<comment type="function">
    <text evidence="8">Catalyzes the transfer of a phosphate group to glutamate to form L-glutamate 5-phosphate.</text>
</comment>
<keyword evidence="6 8" id="KW-0418">Kinase</keyword>
<evidence type="ECO:0000256" key="8">
    <source>
        <dbReference type="HAMAP-Rule" id="MF_00456"/>
    </source>
</evidence>
<dbReference type="PROSITE" id="PS50890">
    <property type="entry name" value="PUA"/>
    <property type="match status" value="1"/>
</dbReference>
<keyword evidence="5 8" id="KW-0547">Nucleotide-binding</keyword>
<keyword evidence="1 8" id="KW-0963">Cytoplasm</keyword>
<feature type="binding site" evidence="8">
    <location>
        <position position="136"/>
    </location>
    <ligand>
        <name>substrate</name>
    </ligand>
</feature>
<evidence type="ECO:0000256" key="5">
    <source>
        <dbReference type="ARBA" id="ARBA00022741"/>
    </source>
</evidence>
<comment type="similarity">
    <text evidence="8">Belongs to the glutamate 5-kinase family.</text>
</comment>
<dbReference type="InterPro" id="IPR001057">
    <property type="entry name" value="Glu/AcGlu_kinase"/>
</dbReference>
<dbReference type="GO" id="GO:0055129">
    <property type="term" value="P:L-proline biosynthetic process"/>
    <property type="evidence" value="ECO:0007669"/>
    <property type="project" value="UniProtKB-UniRule"/>
</dbReference>
<dbReference type="GO" id="GO:0005524">
    <property type="term" value="F:ATP binding"/>
    <property type="evidence" value="ECO:0007669"/>
    <property type="project" value="UniProtKB-KW"/>
</dbReference>
<evidence type="ECO:0000256" key="1">
    <source>
        <dbReference type="ARBA" id="ARBA00022490"/>
    </source>
</evidence>
<keyword evidence="2 8" id="KW-0028">Amino-acid biosynthesis</keyword>
<keyword evidence="3 8" id="KW-0641">Proline biosynthesis</keyword>
<reference evidence="10 11" key="1">
    <citation type="submission" date="2016-08" db="EMBL/GenBank/DDBJ databases">
        <title>Genome sequencing of Paenibacillus sp. TI45-13ar, isolated from Korean traditional nuruk.</title>
        <authorList>
            <person name="Kim S.-J."/>
        </authorList>
    </citation>
    <scope>NUCLEOTIDE SEQUENCE [LARGE SCALE GENOMIC DNA]</scope>
    <source>
        <strain evidence="10 11">TI45-13ar</strain>
    </source>
</reference>
<feature type="binding site" evidence="8">
    <location>
        <begin position="168"/>
        <end position="169"/>
    </location>
    <ligand>
        <name>ATP</name>
        <dbReference type="ChEBI" id="CHEBI:30616"/>
    </ligand>
</feature>
<gene>
    <name evidence="8 10" type="primary">proB</name>
    <name evidence="10" type="ORF">PTI45_02557</name>
</gene>
<dbReference type="CDD" id="cd04242">
    <property type="entry name" value="AAK_G5K_ProB"/>
    <property type="match status" value="1"/>
</dbReference>
<dbReference type="PANTHER" id="PTHR43654:SF1">
    <property type="entry name" value="ISOPENTENYL PHOSPHATE KINASE"/>
    <property type="match status" value="1"/>
</dbReference>
<dbReference type="PIRSF" id="PIRSF000729">
    <property type="entry name" value="GK"/>
    <property type="match status" value="1"/>
</dbReference>
<dbReference type="InterPro" id="IPR001048">
    <property type="entry name" value="Asp/Glu/Uridylate_kinase"/>
</dbReference>
<evidence type="ECO:0000313" key="10">
    <source>
        <dbReference type="EMBL" id="ODP28139.1"/>
    </source>
</evidence>
<comment type="catalytic activity">
    <reaction evidence="8">
        <text>L-glutamate + ATP = L-glutamyl 5-phosphate + ADP</text>
        <dbReference type="Rhea" id="RHEA:14877"/>
        <dbReference type="ChEBI" id="CHEBI:29985"/>
        <dbReference type="ChEBI" id="CHEBI:30616"/>
        <dbReference type="ChEBI" id="CHEBI:58274"/>
        <dbReference type="ChEBI" id="CHEBI:456216"/>
        <dbReference type="EC" id="2.7.2.11"/>
    </reaction>
</comment>
<comment type="pathway">
    <text evidence="8">Amino-acid biosynthesis; L-proline biosynthesis; L-glutamate 5-semialdehyde from L-glutamate: step 1/2.</text>
</comment>